<sequence>MADRKPLIDEDGELRELTEEEASELRPAEEALPSSLQRKLGVRGPQRRPTKERVTIRLSPEVVSAFRATGKGWQSRLDAALNDWLTEHSADEAGRN</sequence>
<evidence type="ECO:0000313" key="3">
    <source>
        <dbReference type="Proteomes" id="UP000198611"/>
    </source>
</evidence>
<dbReference type="RefSeq" id="WP_093426880.1">
    <property type="nucleotide sequence ID" value="NZ_FOMJ01000001.1"/>
</dbReference>
<feature type="region of interest" description="Disordered" evidence="1">
    <location>
        <begin position="1"/>
        <end position="51"/>
    </location>
</feature>
<name>A0A1I1NAS2_9GAMM</name>
<feature type="compositionally biased region" description="Acidic residues" evidence="1">
    <location>
        <begin position="9"/>
        <end position="22"/>
    </location>
</feature>
<dbReference type="InterPro" id="IPR025528">
    <property type="entry name" value="BrnA_antitoxin"/>
</dbReference>
<proteinExistence type="predicted"/>
<dbReference type="STRING" id="1123397.SAMN05660831_00190"/>
<reference evidence="2 3" key="1">
    <citation type="submission" date="2016-10" db="EMBL/GenBank/DDBJ databases">
        <authorList>
            <person name="de Groot N.N."/>
        </authorList>
    </citation>
    <scope>NUCLEOTIDE SEQUENCE [LARGE SCALE GENOMIC DNA]</scope>
    <source>
        <strain evidence="2 3">HL3</strain>
    </source>
</reference>
<organism evidence="2 3">
    <name type="scientific">Thiohalospira halophila DSM 15071</name>
    <dbReference type="NCBI Taxonomy" id="1123397"/>
    <lineage>
        <taxon>Bacteria</taxon>
        <taxon>Pseudomonadati</taxon>
        <taxon>Pseudomonadota</taxon>
        <taxon>Gammaproteobacteria</taxon>
        <taxon>Thiohalospirales</taxon>
        <taxon>Thiohalospiraceae</taxon>
        <taxon>Thiohalospira</taxon>
    </lineage>
</organism>
<protein>
    <submittedName>
        <fullName evidence="2">Uncharacterized conserved protein, DUF4415 family</fullName>
    </submittedName>
</protein>
<dbReference type="Pfam" id="PF14384">
    <property type="entry name" value="BrnA_antitoxin"/>
    <property type="match status" value="1"/>
</dbReference>
<keyword evidence="3" id="KW-1185">Reference proteome</keyword>
<dbReference type="EMBL" id="FOMJ01000001">
    <property type="protein sequence ID" value="SFC94739.1"/>
    <property type="molecule type" value="Genomic_DNA"/>
</dbReference>
<evidence type="ECO:0000313" key="2">
    <source>
        <dbReference type="EMBL" id="SFC94739.1"/>
    </source>
</evidence>
<gene>
    <name evidence="2" type="ORF">SAMN05660831_00190</name>
</gene>
<dbReference type="Proteomes" id="UP000198611">
    <property type="component" value="Unassembled WGS sequence"/>
</dbReference>
<dbReference type="OrthoDB" id="9796641at2"/>
<accession>A0A1I1NAS2</accession>
<dbReference type="AlphaFoldDB" id="A0A1I1NAS2"/>
<evidence type="ECO:0000256" key="1">
    <source>
        <dbReference type="SAM" id="MobiDB-lite"/>
    </source>
</evidence>